<name>A0A6S6SAS3_9GAMM</name>
<dbReference type="GO" id="GO:0016616">
    <property type="term" value="F:oxidoreductase activity, acting on the CH-OH group of donors, NAD or NADP as acceptor"/>
    <property type="evidence" value="ECO:0007669"/>
    <property type="project" value="TreeGrafter"/>
</dbReference>
<dbReference type="PANTHER" id="PTHR45458:SF1">
    <property type="entry name" value="SHORT CHAIN DEHYDROGENASE"/>
    <property type="match status" value="1"/>
</dbReference>
<accession>A0A6S6SAS3</accession>
<protein>
    <submittedName>
        <fullName evidence="1">Short chain dehydrogenase</fullName>
    </submittedName>
</protein>
<reference evidence="1" key="1">
    <citation type="submission" date="2020-01" db="EMBL/GenBank/DDBJ databases">
        <authorList>
            <person name="Meier V. D."/>
            <person name="Meier V D."/>
        </authorList>
    </citation>
    <scope>NUCLEOTIDE SEQUENCE</scope>
    <source>
        <strain evidence="1">HLG_WM_MAG_08</strain>
    </source>
</reference>
<dbReference type="InterPro" id="IPR002347">
    <property type="entry name" value="SDR_fam"/>
</dbReference>
<dbReference type="EMBL" id="CACVAV010000058">
    <property type="protein sequence ID" value="CAA6803286.1"/>
    <property type="molecule type" value="Genomic_DNA"/>
</dbReference>
<dbReference type="AlphaFoldDB" id="A0A6S6SAS3"/>
<dbReference type="PRINTS" id="PR00081">
    <property type="entry name" value="GDHRDH"/>
</dbReference>
<organism evidence="1">
    <name type="scientific">uncultured Thiotrichaceae bacterium</name>
    <dbReference type="NCBI Taxonomy" id="298394"/>
    <lineage>
        <taxon>Bacteria</taxon>
        <taxon>Pseudomonadati</taxon>
        <taxon>Pseudomonadota</taxon>
        <taxon>Gammaproteobacteria</taxon>
        <taxon>Thiotrichales</taxon>
        <taxon>Thiotrichaceae</taxon>
        <taxon>environmental samples</taxon>
    </lineage>
</organism>
<proteinExistence type="predicted"/>
<evidence type="ECO:0000313" key="1">
    <source>
        <dbReference type="EMBL" id="CAA6803286.1"/>
    </source>
</evidence>
<dbReference type="InterPro" id="IPR036291">
    <property type="entry name" value="NAD(P)-bd_dom_sf"/>
</dbReference>
<feature type="non-terminal residue" evidence="1">
    <location>
        <position position="177"/>
    </location>
</feature>
<dbReference type="PANTHER" id="PTHR45458">
    <property type="entry name" value="SHORT-CHAIN DEHYDROGENASE/REDUCTASE SDR"/>
    <property type="match status" value="1"/>
</dbReference>
<dbReference type="InterPro" id="IPR052184">
    <property type="entry name" value="SDR_enzymes"/>
</dbReference>
<gene>
    <name evidence="1" type="ORF">HELGO_WM73769</name>
</gene>
<sequence length="177" mass="19525">MTTPESGNVAIVIGASSTIAQALIKRLVEHEKRQVIAFTRRNNNLWQHSQVDYYANDYSSEAIEQAVAGLQEYTGQIGRVFICNGVLHGDGFAPEKSLKKFDPAAFQQVLNANTLTPMLWLSRLLPLLKGRQACKVTAFSARIGSITDNHLGGWYSYRASKAALNMLLKTSAIELAR</sequence>
<dbReference type="Gene3D" id="3.40.50.720">
    <property type="entry name" value="NAD(P)-binding Rossmann-like Domain"/>
    <property type="match status" value="1"/>
</dbReference>
<dbReference type="Pfam" id="PF00106">
    <property type="entry name" value="adh_short"/>
    <property type="match status" value="1"/>
</dbReference>
<dbReference type="SUPFAM" id="SSF51735">
    <property type="entry name" value="NAD(P)-binding Rossmann-fold domains"/>
    <property type="match status" value="1"/>
</dbReference>